<sequence length="403" mass="44673">MSNDQYTVGWICALMTEYVAAQVFLEKRHSRPETLSPNDNNHYTLGEIGGHHIVIAVLPDGGYGTSSAAGVARDMVHSFPNGRFGLMVGIGGGVPTKQDIRLGDIVVSSPGNGGGGLLAGLQAQYELEGHRLVEDIQSVIEHNTKLKHKYARLYSESDRLYQSHFTHVGVSWGSCAELCDESKLILRAKRTEEQDDHAIHYGLIASGNRVIKDAMFRDKLAVEQDVLCFEMEAAGLANHFPCLVIRGICDYADSHKCKEWQGYAAMMAAAYAEDVLRQIVPQRVNAEQKAREVLNDIQNQLEDVSRNVNDLRVITSESARDVNAMAQNIDLKELPVAEGAEFNTYMNQHEEECLPGTRKELLLDIEKWAVSPEGKCIFWLNGLAGTGKSTISRTVAKLFKERR</sequence>
<reference evidence="2" key="2">
    <citation type="submission" date="2020-02" db="EMBL/GenBank/DDBJ databases">
        <authorList>
            <person name="Gilchrist C.L.M."/>
            <person name="Chooi Y.-H."/>
        </authorList>
    </citation>
    <scope>NUCLEOTIDE SEQUENCE</scope>
    <source>
        <strain evidence="2">MST-FP2251</strain>
    </source>
</reference>
<proteinExistence type="predicted"/>
<evidence type="ECO:0000256" key="1">
    <source>
        <dbReference type="SAM" id="Coils"/>
    </source>
</evidence>
<dbReference type="InterPro" id="IPR053137">
    <property type="entry name" value="NLR-like"/>
</dbReference>
<organism evidence="2 3">
    <name type="scientific">Aspergillus nanangensis</name>
    <dbReference type="NCBI Taxonomy" id="2582783"/>
    <lineage>
        <taxon>Eukaryota</taxon>
        <taxon>Fungi</taxon>
        <taxon>Dikarya</taxon>
        <taxon>Ascomycota</taxon>
        <taxon>Pezizomycotina</taxon>
        <taxon>Eurotiomycetes</taxon>
        <taxon>Eurotiomycetidae</taxon>
        <taxon>Eurotiales</taxon>
        <taxon>Aspergillaceae</taxon>
        <taxon>Aspergillus</taxon>
        <taxon>Aspergillus subgen. Circumdati</taxon>
    </lineage>
</organism>
<dbReference type="Gene3D" id="3.40.50.1580">
    <property type="entry name" value="Nucleoside phosphorylase domain"/>
    <property type="match status" value="1"/>
</dbReference>
<dbReference type="AlphaFoldDB" id="A0AAD4GV39"/>
<accession>A0AAD4GV39</accession>
<dbReference type="SUPFAM" id="SSF53167">
    <property type="entry name" value="Purine and uridine phosphorylases"/>
    <property type="match status" value="1"/>
</dbReference>
<reference evidence="2" key="1">
    <citation type="journal article" date="2019" name="Beilstein J. Org. Chem.">
        <title>Nanangenines: drimane sesquiterpenoids as the dominant metabolite cohort of a novel Australian fungus, Aspergillus nanangensis.</title>
        <authorList>
            <person name="Lacey H.J."/>
            <person name="Gilchrist C.L.M."/>
            <person name="Crombie A."/>
            <person name="Kalaitzis J.A."/>
            <person name="Vuong D."/>
            <person name="Rutledge P.J."/>
            <person name="Turner P."/>
            <person name="Pitt J.I."/>
            <person name="Lacey E."/>
            <person name="Chooi Y.H."/>
            <person name="Piggott A.M."/>
        </authorList>
    </citation>
    <scope>NUCLEOTIDE SEQUENCE</scope>
    <source>
        <strain evidence="2">MST-FP2251</strain>
    </source>
</reference>
<evidence type="ECO:0000313" key="2">
    <source>
        <dbReference type="EMBL" id="KAF9889078.1"/>
    </source>
</evidence>
<comment type="caution">
    <text evidence="2">The sequence shown here is derived from an EMBL/GenBank/DDBJ whole genome shotgun (WGS) entry which is preliminary data.</text>
</comment>
<dbReference type="GO" id="GO:0003824">
    <property type="term" value="F:catalytic activity"/>
    <property type="evidence" value="ECO:0007669"/>
    <property type="project" value="InterPro"/>
</dbReference>
<dbReference type="PANTHER" id="PTHR46082:SF11">
    <property type="entry name" value="AAA+ ATPASE DOMAIN-CONTAINING PROTEIN-RELATED"/>
    <property type="match status" value="1"/>
</dbReference>
<dbReference type="InterPro" id="IPR035994">
    <property type="entry name" value="Nucleoside_phosphorylase_sf"/>
</dbReference>
<keyword evidence="3" id="KW-1185">Reference proteome</keyword>
<gene>
    <name evidence="2" type="ORF">FE257_008055</name>
</gene>
<dbReference type="PANTHER" id="PTHR46082">
    <property type="entry name" value="ATP/GTP-BINDING PROTEIN-RELATED"/>
    <property type="match status" value="1"/>
</dbReference>
<name>A0AAD4GV39_ASPNN</name>
<dbReference type="EMBL" id="VCAU01000040">
    <property type="protein sequence ID" value="KAF9889078.1"/>
    <property type="molecule type" value="Genomic_DNA"/>
</dbReference>
<feature type="coiled-coil region" evidence="1">
    <location>
        <begin position="283"/>
        <end position="314"/>
    </location>
</feature>
<protein>
    <recommendedName>
        <fullName evidence="4">Nucleoside phosphorylase domain-containing protein</fullName>
    </recommendedName>
</protein>
<evidence type="ECO:0008006" key="4">
    <source>
        <dbReference type="Google" id="ProtNLM"/>
    </source>
</evidence>
<dbReference type="Proteomes" id="UP001194746">
    <property type="component" value="Unassembled WGS sequence"/>
</dbReference>
<evidence type="ECO:0000313" key="3">
    <source>
        <dbReference type="Proteomes" id="UP001194746"/>
    </source>
</evidence>
<dbReference type="GO" id="GO:0009116">
    <property type="term" value="P:nucleoside metabolic process"/>
    <property type="evidence" value="ECO:0007669"/>
    <property type="project" value="InterPro"/>
</dbReference>
<keyword evidence="1" id="KW-0175">Coiled coil</keyword>